<sequence length="128" mass="14606">MRAIGPPLAFVYDRCASRSRRQLGMRLAGCRHYADRRGWALAGHWYDLGDDALSAHRPQLAALLSAMRAEAEHREVMCLIHTWERLAADATHRRLLQQRVIEAGGWTVTTFDESDRPIQSPVWIRGTQ</sequence>
<dbReference type="InterPro" id="IPR036162">
    <property type="entry name" value="Resolvase-like_N_sf"/>
</dbReference>
<dbReference type="EMBL" id="CP086322">
    <property type="protein sequence ID" value="UQA91416.1"/>
    <property type="molecule type" value="Genomic_DNA"/>
</dbReference>
<proteinExistence type="predicted"/>
<dbReference type="Proteomes" id="UP000830115">
    <property type="component" value="Chromosome"/>
</dbReference>
<dbReference type="Gene3D" id="3.40.50.1390">
    <property type="entry name" value="Resolvase, N-terminal catalytic domain"/>
    <property type="match status" value="1"/>
</dbReference>
<organism evidence="1 2">
    <name type="scientific">Streptomyces halobius</name>
    <dbReference type="NCBI Taxonomy" id="2879846"/>
    <lineage>
        <taxon>Bacteria</taxon>
        <taxon>Bacillati</taxon>
        <taxon>Actinomycetota</taxon>
        <taxon>Actinomycetes</taxon>
        <taxon>Kitasatosporales</taxon>
        <taxon>Streptomycetaceae</taxon>
        <taxon>Streptomyces</taxon>
    </lineage>
</organism>
<reference evidence="1" key="1">
    <citation type="submission" date="2021-10" db="EMBL/GenBank/DDBJ databases">
        <title>Streptomyces nigrumlapis sp.nov.,an antimicrobial producing actinobacterium isolated from Black Gobi rocks.</title>
        <authorList>
            <person name="Wen Y."/>
            <person name="Zhang W."/>
            <person name="Liu X.G."/>
        </authorList>
    </citation>
    <scope>NUCLEOTIDE SEQUENCE</scope>
    <source>
        <strain evidence="1">ST13-2-2</strain>
    </source>
</reference>
<evidence type="ECO:0000313" key="1">
    <source>
        <dbReference type="EMBL" id="UQA91416.1"/>
    </source>
</evidence>
<name>A0ABY4M0Y4_9ACTN</name>
<evidence type="ECO:0000313" key="2">
    <source>
        <dbReference type="Proteomes" id="UP000830115"/>
    </source>
</evidence>
<dbReference type="SUPFAM" id="SSF53041">
    <property type="entry name" value="Resolvase-like"/>
    <property type="match status" value="1"/>
</dbReference>
<dbReference type="RefSeq" id="WP_248862243.1">
    <property type="nucleotide sequence ID" value="NZ_CP086322.1"/>
</dbReference>
<keyword evidence="2" id="KW-1185">Reference proteome</keyword>
<protein>
    <submittedName>
        <fullName evidence="1">Recombinase family protein</fullName>
    </submittedName>
</protein>
<gene>
    <name evidence="1" type="ORF">K9S39_05570</name>
</gene>
<accession>A0ABY4M0Y4</accession>